<gene>
    <name evidence="3" type="ORF">Daus18300_003891</name>
</gene>
<dbReference type="EMBL" id="JAWRVE010000025">
    <property type="protein sequence ID" value="KAL1873528.1"/>
    <property type="molecule type" value="Genomic_DNA"/>
</dbReference>
<evidence type="ECO:0000259" key="2">
    <source>
        <dbReference type="SMART" id="SM00906"/>
    </source>
</evidence>
<accession>A0ABR3XC44</accession>
<dbReference type="PANTHER" id="PTHR46910:SF12">
    <property type="entry name" value="REGULATORY PROTEIN CAT8"/>
    <property type="match status" value="1"/>
</dbReference>
<dbReference type="PANTHER" id="PTHR46910">
    <property type="entry name" value="TRANSCRIPTION FACTOR PDR1"/>
    <property type="match status" value="1"/>
</dbReference>
<dbReference type="InterPro" id="IPR050987">
    <property type="entry name" value="AtrR-like"/>
</dbReference>
<evidence type="ECO:0000256" key="1">
    <source>
        <dbReference type="ARBA" id="ARBA00023242"/>
    </source>
</evidence>
<dbReference type="Proteomes" id="UP001583177">
    <property type="component" value="Unassembled WGS sequence"/>
</dbReference>
<dbReference type="SMART" id="SM00906">
    <property type="entry name" value="Fungal_trans"/>
    <property type="match status" value="1"/>
</dbReference>
<proteinExistence type="predicted"/>
<dbReference type="InterPro" id="IPR007219">
    <property type="entry name" value="XnlR_reg_dom"/>
</dbReference>
<protein>
    <recommendedName>
        <fullName evidence="2">Xylanolytic transcriptional activator regulatory domain-containing protein</fullName>
    </recommendedName>
</protein>
<organism evidence="3 4">
    <name type="scientific">Diaporthe australafricana</name>
    <dbReference type="NCBI Taxonomy" id="127596"/>
    <lineage>
        <taxon>Eukaryota</taxon>
        <taxon>Fungi</taxon>
        <taxon>Dikarya</taxon>
        <taxon>Ascomycota</taxon>
        <taxon>Pezizomycotina</taxon>
        <taxon>Sordariomycetes</taxon>
        <taxon>Sordariomycetidae</taxon>
        <taxon>Diaporthales</taxon>
        <taxon>Diaporthaceae</taxon>
        <taxon>Diaporthe</taxon>
    </lineage>
</organism>
<evidence type="ECO:0000313" key="3">
    <source>
        <dbReference type="EMBL" id="KAL1873528.1"/>
    </source>
</evidence>
<keyword evidence="1" id="KW-0539">Nucleus</keyword>
<dbReference type="Pfam" id="PF04082">
    <property type="entry name" value="Fungal_trans"/>
    <property type="match status" value="1"/>
</dbReference>
<sequence length="349" mass="38633">MEFSMTPGTGRGIYPGPQAFLHQALHSALMRGVFADSSNQIRVFVETWEPLCPVIAVATLNRRLSAFLPQLHSGAAVNVEAHLERTALFTVSTILLIQAMVSSSNNMEENLQLLKEIQEALYPSILSLANLDALQSIALFSLYAILTSQYNEMVKLSGVMVQMAKSLGLHRHARRFKFGVGEVESRKRLWWWIYMFDMITATIHGLPKVIHDADVDTDYPVDCELKDSASTELSFPLPGESTSIGGFITLARLSRLLSRTLAELYTTTERRDSVRKMELLRDELKAHGNGFITSTLSAGEVDMGEEMQLETPASTFGMGVDGSDLGELGQLDSLDWIFDFNPEIPPTSG</sequence>
<feature type="domain" description="Xylanolytic transcriptional activator regulatory" evidence="2">
    <location>
        <begin position="153"/>
        <end position="226"/>
    </location>
</feature>
<name>A0ABR3XC44_9PEZI</name>
<dbReference type="CDD" id="cd12148">
    <property type="entry name" value="fungal_TF_MHR"/>
    <property type="match status" value="1"/>
</dbReference>
<comment type="caution">
    <text evidence="3">The sequence shown here is derived from an EMBL/GenBank/DDBJ whole genome shotgun (WGS) entry which is preliminary data.</text>
</comment>
<evidence type="ECO:0000313" key="4">
    <source>
        <dbReference type="Proteomes" id="UP001583177"/>
    </source>
</evidence>
<keyword evidence="4" id="KW-1185">Reference proteome</keyword>
<reference evidence="3 4" key="1">
    <citation type="journal article" date="2024" name="IMA Fungus">
        <title>IMA Genome - F19 : A genome assembly and annotation guide to empower mycologists, including annotated draft genome sequences of Ceratocystis pirilliformis, Diaporthe australafricana, Fusarium ophioides, Paecilomyces lecythidis, and Sporothrix stenoceras.</title>
        <authorList>
            <person name="Aylward J."/>
            <person name="Wilson A.M."/>
            <person name="Visagie C.M."/>
            <person name="Spraker J."/>
            <person name="Barnes I."/>
            <person name="Buitendag C."/>
            <person name="Ceriani C."/>
            <person name="Del Mar Angel L."/>
            <person name="du Plessis D."/>
            <person name="Fuchs T."/>
            <person name="Gasser K."/>
            <person name="Kramer D."/>
            <person name="Li W."/>
            <person name="Munsamy K."/>
            <person name="Piso A."/>
            <person name="Price J.L."/>
            <person name="Sonnekus B."/>
            <person name="Thomas C."/>
            <person name="van der Nest A."/>
            <person name="van Dijk A."/>
            <person name="van Heerden A."/>
            <person name="van Vuuren N."/>
            <person name="Yilmaz N."/>
            <person name="Duong T.A."/>
            <person name="van der Merwe N.A."/>
            <person name="Wingfield M.J."/>
            <person name="Wingfield B.D."/>
        </authorList>
    </citation>
    <scope>NUCLEOTIDE SEQUENCE [LARGE SCALE GENOMIC DNA]</scope>
    <source>
        <strain evidence="3 4">CMW 18300</strain>
    </source>
</reference>